<organism evidence="3">
    <name type="scientific">Haemonchus placei</name>
    <name type="common">Barber's pole worm</name>
    <dbReference type="NCBI Taxonomy" id="6290"/>
    <lineage>
        <taxon>Eukaryota</taxon>
        <taxon>Metazoa</taxon>
        <taxon>Ecdysozoa</taxon>
        <taxon>Nematoda</taxon>
        <taxon>Chromadorea</taxon>
        <taxon>Rhabditida</taxon>
        <taxon>Rhabditina</taxon>
        <taxon>Rhabditomorpha</taxon>
        <taxon>Strongyloidea</taxon>
        <taxon>Trichostrongylidae</taxon>
        <taxon>Haemonchus</taxon>
    </lineage>
</organism>
<dbReference type="AlphaFoldDB" id="A0A0N4WMP1"/>
<name>A0A0N4WMP1_HAEPC</name>
<keyword evidence="2" id="KW-1185">Reference proteome</keyword>
<accession>A0A0N4WMP1</accession>
<evidence type="ECO:0000313" key="2">
    <source>
        <dbReference type="Proteomes" id="UP000268014"/>
    </source>
</evidence>
<reference evidence="3" key="1">
    <citation type="submission" date="2017-02" db="UniProtKB">
        <authorList>
            <consortium name="WormBaseParasite"/>
        </authorList>
    </citation>
    <scope>IDENTIFICATION</scope>
</reference>
<evidence type="ECO:0000313" key="3">
    <source>
        <dbReference type="WBParaSite" id="HPLM_0001248701-mRNA-1"/>
    </source>
</evidence>
<reference evidence="1 2" key="2">
    <citation type="submission" date="2018-11" db="EMBL/GenBank/DDBJ databases">
        <authorList>
            <consortium name="Pathogen Informatics"/>
        </authorList>
    </citation>
    <scope>NUCLEOTIDE SEQUENCE [LARGE SCALE GENOMIC DNA]</scope>
    <source>
        <strain evidence="1 2">MHpl1</strain>
    </source>
</reference>
<sequence length="61" mass="6731">MPTGMMLIIEPVSTIAGTLKSNTLASTVIEHPTKGVSSLLHEPHFTPRLRAPLIIDDIRRR</sequence>
<dbReference type="WBParaSite" id="HPLM_0001248701-mRNA-1">
    <property type="protein sequence ID" value="HPLM_0001248701-mRNA-1"/>
    <property type="gene ID" value="HPLM_0001248701"/>
</dbReference>
<evidence type="ECO:0000313" key="1">
    <source>
        <dbReference type="EMBL" id="VDO45784.1"/>
    </source>
</evidence>
<dbReference type="Proteomes" id="UP000268014">
    <property type="component" value="Unassembled WGS sequence"/>
</dbReference>
<protein>
    <submittedName>
        <fullName evidence="1 3">Uncharacterized protein</fullName>
    </submittedName>
</protein>
<dbReference type="EMBL" id="UZAF01017877">
    <property type="protein sequence ID" value="VDO45784.1"/>
    <property type="molecule type" value="Genomic_DNA"/>
</dbReference>
<gene>
    <name evidence="1" type="ORF">HPLM_LOCUS12479</name>
</gene>
<proteinExistence type="predicted"/>